<reference evidence="3" key="1">
    <citation type="journal article" date="2016" name="Genome Announc.">
        <title>Draft genomes of two strains of Paenibacillus glucanolyticus with capability to degrade lignocellulose.</title>
        <authorList>
            <person name="Mathews S.L."/>
            <person name="Pawlak J."/>
            <person name="Grunden A.M."/>
        </authorList>
    </citation>
    <scope>NUCLEOTIDE SEQUENCE [LARGE SCALE GENOMIC DNA]</scope>
    <source>
        <strain evidence="3">SLM1</strain>
    </source>
</reference>
<dbReference type="GO" id="GO:0003676">
    <property type="term" value="F:nucleic acid binding"/>
    <property type="evidence" value="ECO:0007669"/>
    <property type="project" value="InterPro"/>
</dbReference>
<evidence type="ECO:0000313" key="4">
    <source>
        <dbReference type="Proteomes" id="UP000076796"/>
    </source>
</evidence>
<dbReference type="Pfam" id="PF13276">
    <property type="entry name" value="HTH_21"/>
    <property type="match status" value="1"/>
</dbReference>
<dbReference type="PROSITE" id="PS50994">
    <property type="entry name" value="INTEGRASE"/>
    <property type="match status" value="1"/>
</dbReference>
<comment type="function">
    <text evidence="1">Involved in the transposition of the insertion sequence.</text>
</comment>
<dbReference type="PANTHER" id="PTHR46889">
    <property type="entry name" value="TRANSPOSASE INSF FOR INSERTION SEQUENCE IS3B-RELATED"/>
    <property type="match status" value="1"/>
</dbReference>
<dbReference type="SUPFAM" id="SSF53098">
    <property type="entry name" value="Ribonuclease H-like"/>
    <property type="match status" value="1"/>
</dbReference>
<dbReference type="PANTHER" id="PTHR46889:SF7">
    <property type="entry name" value="TRANSPOSASE FOR INSERTION SEQUENCE ELEMENT IS904"/>
    <property type="match status" value="1"/>
</dbReference>
<dbReference type="InterPro" id="IPR048020">
    <property type="entry name" value="Transpos_IS3"/>
</dbReference>
<name>A0A163GJ30_9BACL</name>
<sequence>MCDVLQIARSTFYYEAKEQVNENEVTAAVVEIFHKNRKAYGTRKIKVKLNERGFVVSRRRIGRMMKEQGLVSTYTTAQYKPHKTACNEATTVNVLDREFEQSVIKRFVVSDLTYVKVQNRWHYICVLMDLFNREIIGHSAGPNKDAALISRAFATVKGDLRQIQWFHTDRGSEFKNQKMDELLQTFNIGRSLSMKGCPYDNAVAEATYKIMKTEFVNQMNFQSLRQLEVELYDYVNWFNKHRIHGTLGYMTPVQYRYEALKNVV</sequence>
<dbReference type="InterPro" id="IPR050900">
    <property type="entry name" value="Transposase_IS3/IS150/IS904"/>
</dbReference>
<dbReference type="Pfam" id="PF13333">
    <property type="entry name" value="rve_2"/>
    <property type="match status" value="1"/>
</dbReference>
<evidence type="ECO:0000313" key="3">
    <source>
        <dbReference type="EMBL" id="KZS44999.1"/>
    </source>
</evidence>
<evidence type="ECO:0000256" key="1">
    <source>
        <dbReference type="ARBA" id="ARBA00002286"/>
    </source>
</evidence>
<organism evidence="3 4">
    <name type="scientific">Paenibacillus glucanolyticus</name>
    <dbReference type="NCBI Taxonomy" id="59843"/>
    <lineage>
        <taxon>Bacteria</taxon>
        <taxon>Bacillati</taxon>
        <taxon>Bacillota</taxon>
        <taxon>Bacilli</taxon>
        <taxon>Bacillales</taxon>
        <taxon>Paenibacillaceae</taxon>
        <taxon>Paenibacillus</taxon>
    </lineage>
</organism>
<comment type="caution">
    <text evidence="3">The sequence shown here is derived from an EMBL/GenBank/DDBJ whole genome shotgun (WGS) entry which is preliminary data.</text>
</comment>
<evidence type="ECO:0000259" key="2">
    <source>
        <dbReference type="PROSITE" id="PS50994"/>
    </source>
</evidence>
<dbReference type="Pfam" id="PF00665">
    <property type="entry name" value="rve"/>
    <property type="match status" value="1"/>
</dbReference>
<accession>A0A163GJ30</accession>
<dbReference type="GO" id="GO:0015074">
    <property type="term" value="P:DNA integration"/>
    <property type="evidence" value="ECO:0007669"/>
    <property type="project" value="InterPro"/>
</dbReference>
<feature type="domain" description="Integrase catalytic" evidence="2">
    <location>
        <begin position="97"/>
        <end position="260"/>
    </location>
</feature>
<dbReference type="Gene3D" id="3.30.420.10">
    <property type="entry name" value="Ribonuclease H-like superfamily/Ribonuclease H"/>
    <property type="match status" value="1"/>
</dbReference>
<dbReference type="InterPro" id="IPR012337">
    <property type="entry name" value="RNaseH-like_sf"/>
</dbReference>
<proteinExistence type="predicted"/>
<keyword evidence="4" id="KW-1185">Reference proteome</keyword>
<protein>
    <submittedName>
        <fullName evidence="3">Transposase</fullName>
    </submittedName>
</protein>
<dbReference type="InterPro" id="IPR025948">
    <property type="entry name" value="HTH-like_dom"/>
</dbReference>
<dbReference type="Proteomes" id="UP000076796">
    <property type="component" value="Unassembled WGS sequence"/>
</dbReference>
<dbReference type="InterPro" id="IPR036397">
    <property type="entry name" value="RNaseH_sf"/>
</dbReference>
<dbReference type="AlphaFoldDB" id="A0A163GJ30"/>
<dbReference type="EMBL" id="LWMH01000001">
    <property type="protein sequence ID" value="KZS44999.1"/>
    <property type="molecule type" value="Genomic_DNA"/>
</dbReference>
<gene>
    <name evidence="3" type="ORF">AWU65_03190</name>
</gene>
<dbReference type="NCBIfam" id="NF033516">
    <property type="entry name" value="transpos_IS3"/>
    <property type="match status" value="1"/>
</dbReference>
<dbReference type="InterPro" id="IPR001584">
    <property type="entry name" value="Integrase_cat-core"/>
</dbReference>